<keyword evidence="2" id="KW-1185">Reference proteome</keyword>
<protein>
    <submittedName>
        <fullName evidence="1">Uncharacterized protein</fullName>
    </submittedName>
</protein>
<reference evidence="1 2" key="1">
    <citation type="submission" date="2016-11" db="EMBL/GenBank/DDBJ databases">
        <title>Whole Genome Sequencing of Mucilaginibacter polytrichastri RG4-7(T) isolated from the moss sample.</title>
        <authorList>
            <person name="Li Y."/>
        </authorList>
    </citation>
    <scope>NUCLEOTIDE SEQUENCE [LARGE SCALE GENOMIC DNA]</scope>
    <source>
        <strain evidence="1 2">RG4-7</strain>
    </source>
</reference>
<name>A0A1Q6A3Z4_9SPHI</name>
<dbReference type="STRING" id="1302689.RG47T_4209"/>
<dbReference type="RefSeq" id="WP_074491274.1">
    <property type="nucleotide sequence ID" value="NZ_FPAM01000009.1"/>
</dbReference>
<evidence type="ECO:0000313" key="1">
    <source>
        <dbReference type="EMBL" id="OKS88731.1"/>
    </source>
</evidence>
<gene>
    <name evidence="1" type="ORF">RG47T_4209</name>
</gene>
<dbReference type="Proteomes" id="UP000186720">
    <property type="component" value="Unassembled WGS sequence"/>
</dbReference>
<organism evidence="1 2">
    <name type="scientific">Mucilaginibacter polytrichastri</name>
    <dbReference type="NCBI Taxonomy" id="1302689"/>
    <lineage>
        <taxon>Bacteria</taxon>
        <taxon>Pseudomonadati</taxon>
        <taxon>Bacteroidota</taxon>
        <taxon>Sphingobacteriia</taxon>
        <taxon>Sphingobacteriales</taxon>
        <taxon>Sphingobacteriaceae</taxon>
        <taxon>Mucilaginibacter</taxon>
    </lineage>
</organism>
<dbReference type="EMBL" id="MPPL01000001">
    <property type="protein sequence ID" value="OKS88731.1"/>
    <property type="molecule type" value="Genomic_DNA"/>
</dbReference>
<dbReference type="AlphaFoldDB" id="A0A1Q6A3Z4"/>
<evidence type="ECO:0000313" key="2">
    <source>
        <dbReference type="Proteomes" id="UP000186720"/>
    </source>
</evidence>
<proteinExistence type="predicted"/>
<accession>A0A1Q6A3Z4</accession>
<dbReference type="OrthoDB" id="799978at2"/>
<sequence length="76" mass="8475">MKTIKLNTAKIIAADWHSGQWTALYAFASSGEVAAAQEPLCLAEIEENLNNSHTSPKQVQRLQKLKAYIEYANRKA</sequence>
<comment type="caution">
    <text evidence="1">The sequence shown here is derived from an EMBL/GenBank/DDBJ whole genome shotgun (WGS) entry which is preliminary data.</text>
</comment>